<dbReference type="EMBL" id="AVOT02028974">
    <property type="protein sequence ID" value="MBW0521636.1"/>
    <property type="molecule type" value="Genomic_DNA"/>
</dbReference>
<organism evidence="1 2">
    <name type="scientific">Austropuccinia psidii MF-1</name>
    <dbReference type="NCBI Taxonomy" id="1389203"/>
    <lineage>
        <taxon>Eukaryota</taxon>
        <taxon>Fungi</taxon>
        <taxon>Dikarya</taxon>
        <taxon>Basidiomycota</taxon>
        <taxon>Pucciniomycotina</taxon>
        <taxon>Pucciniomycetes</taxon>
        <taxon>Pucciniales</taxon>
        <taxon>Sphaerophragmiaceae</taxon>
        <taxon>Austropuccinia</taxon>
    </lineage>
</organism>
<dbReference type="AlphaFoldDB" id="A0A9Q3HXE9"/>
<reference evidence="1" key="1">
    <citation type="submission" date="2021-03" db="EMBL/GenBank/DDBJ databases">
        <title>Draft genome sequence of rust myrtle Austropuccinia psidii MF-1, a brazilian biotype.</title>
        <authorList>
            <person name="Quecine M.C."/>
            <person name="Pachon D.M.R."/>
            <person name="Bonatelli M.L."/>
            <person name="Correr F.H."/>
            <person name="Franceschini L.M."/>
            <person name="Leite T.F."/>
            <person name="Margarido G.R.A."/>
            <person name="Almeida C.A."/>
            <person name="Ferrarezi J.A."/>
            <person name="Labate C.A."/>
        </authorList>
    </citation>
    <scope>NUCLEOTIDE SEQUENCE</scope>
    <source>
        <strain evidence="1">MF-1</strain>
    </source>
</reference>
<gene>
    <name evidence="1" type="ORF">O181_061351</name>
</gene>
<keyword evidence="2" id="KW-1185">Reference proteome</keyword>
<comment type="caution">
    <text evidence="1">The sequence shown here is derived from an EMBL/GenBank/DDBJ whole genome shotgun (WGS) entry which is preliminary data.</text>
</comment>
<evidence type="ECO:0000313" key="1">
    <source>
        <dbReference type="EMBL" id="MBW0521636.1"/>
    </source>
</evidence>
<evidence type="ECO:0000313" key="2">
    <source>
        <dbReference type="Proteomes" id="UP000765509"/>
    </source>
</evidence>
<protein>
    <recommendedName>
        <fullName evidence="3">Reverse transcriptase Ty1/copia-type domain-containing protein</fullName>
    </recommendedName>
</protein>
<accession>A0A9Q3HXE9</accession>
<proteinExistence type="predicted"/>
<sequence length="247" mass="27887">MAPRKTHWDILDHLMGYLFRTQAHQLVLRPERVSLSLWGGDLECLQSSFMLKLANAPILWGSKQQGVVALSTCAAEYVALSDSTEYLVQAIYQLKQLAGDFYKGIFCNNQVAVQVSIDNLSRKCMQYLYCAFFFFNDVIQKHNIKVTWVLMGKMQADQTGTSTGPPLPMYGWVTVKGFFGGGLRLVGLNYATLEYTYGKTLPVKSHSHCAHLMRRSCLVVTYKTLANRIQVFSPPLIIRGEGLETDW</sequence>
<dbReference type="CDD" id="cd09272">
    <property type="entry name" value="RNase_HI_RT_Ty1"/>
    <property type="match status" value="1"/>
</dbReference>
<evidence type="ECO:0008006" key="3">
    <source>
        <dbReference type="Google" id="ProtNLM"/>
    </source>
</evidence>
<name>A0A9Q3HXE9_9BASI</name>
<dbReference type="Proteomes" id="UP000765509">
    <property type="component" value="Unassembled WGS sequence"/>
</dbReference>